<organism evidence="3 4">
    <name type="scientific">Lyophyllum shimeji</name>
    <name type="common">Hon-shimeji</name>
    <name type="synonym">Tricholoma shimeji</name>
    <dbReference type="NCBI Taxonomy" id="47721"/>
    <lineage>
        <taxon>Eukaryota</taxon>
        <taxon>Fungi</taxon>
        <taxon>Dikarya</taxon>
        <taxon>Basidiomycota</taxon>
        <taxon>Agaricomycotina</taxon>
        <taxon>Agaricomycetes</taxon>
        <taxon>Agaricomycetidae</taxon>
        <taxon>Agaricales</taxon>
        <taxon>Tricholomatineae</taxon>
        <taxon>Lyophyllaceae</taxon>
        <taxon>Lyophyllum</taxon>
    </lineage>
</organism>
<comment type="caution">
    <text evidence="3">The sequence shown here is derived from an EMBL/GenBank/DDBJ whole genome shotgun (WGS) entry which is preliminary data.</text>
</comment>
<feature type="compositionally biased region" description="Polar residues" evidence="2">
    <location>
        <begin position="882"/>
        <end position="893"/>
    </location>
</feature>
<dbReference type="Proteomes" id="UP001063166">
    <property type="component" value="Unassembled WGS sequence"/>
</dbReference>
<feature type="compositionally biased region" description="Basic and acidic residues" evidence="2">
    <location>
        <begin position="386"/>
        <end position="471"/>
    </location>
</feature>
<evidence type="ECO:0000256" key="2">
    <source>
        <dbReference type="SAM" id="MobiDB-lite"/>
    </source>
</evidence>
<gene>
    <name evidence="3" type="ORF">LshimejAT787_1701670</name>
</gene>
<feature type="coiled-coil region" evidence="1">
    <location>
        <begin position="113"/>
        <end position="221"/>
    </location>
</feature>
<feature type="compositionally biased region" description="Polar residues" evidence="2">
    <location>
        <begin position="908"/>
        <end position="920"/>
    </location>
</feature>
<feature type="compositionally biased region" description="Polar residues" evidence="2">
    <location>
        <begin position="545"/>
        <end position="576"/>
    </location>
</feature>
<feature type="compositionally biased region" description="Low complexity" evidence="2">
    <location>
        <begin position="320"/>
        <end position="331"/>
    </location>
</feature>
<keyword evidence="1" id="KW-0175">Coiled coil</keyword>
<proteinExistence type="predicted"/>
<feature type="compositionally biased region" description="Pro residues" evidence="2">
    <location>
        <begin position="1080"/>
        <end position="1091"/>
    </location>
</feature>
<sequence>MVRTEIMTEERFVFPEDNGLNLQELGQAQPRRLLNESYYHPQYQFPAKESDYTTSTHSRPRYKSGDSGIEMGAVKLQTKNGPSVEFRRERERALSNTSTETLIRRLIAKEYEAKEGRKLLRTAISQLEALQRRAATAEEARKNLESGQTIRGLKTAESLLDAQGEAARAKHELGLYRFQLEQAQREIRNKQHAVRAAESERDNAEKVAVEARELARQLNDERLVILAREEGRRLGYEEGMRQGRILALTGEEGTLRRKHIAELPHQTPLGSGAAFIEEYDGNTDAEEARTPYRTPDLSRGGNPGETRRHRRESRERGRSTRGSSTQTSQSQPGSAMPTRTSTPAGDAVRRELDATKERMEEMAQRETKLQETIRQWELREANRAREAELEKAKMKEAQLEREKREIQEKEEARRREMENILEREREKERELERERNEERRVREERERELEREREKVRELERERERERERESNSSMSQHNSVRSGRLPYLRMPQPPPIVEVEPPSEPAVETPPLRVPPPRMPPPPIKIPHQQVQPYPYPRGHRRQPSSPETTQSASSITTGTVSNLDIITFPTSTTRGGEGDWQRTNLSDIPEVPSIRSHSRSATASDAPSPAPTWLTNPPPDFTKITNRGGPDVDQWRRNTSNDPPDAGETSPNTPTARDRLSPSFQARGRTNERLPYGQQPRASSGSTIEIRVEPPSRPPSSAGVREEAAGFLSPNSAPLALVPEEPPAETGPVIPDMMDFDNDTDLRNFPPPGFVPFATPKHPSASEPGSSGSLREDQARGPGRSNRLGSSIYANFTPPVQPGGLPASHTSARQAPSAKPSIYANTPVAQGQYSTSPASRPQIYAPSSPSVSGSRPLQGDPSSLYGSRSEARSQIYAPPGTSSSGASQTPRQIYAPTPPSLAGTRPLQSDPSRIYASNSKRDIAAVPRQIYAHTSPAQSPMSLGAASRSRPVIPPPPSGVSQSQIYAPVIPPSSSTMSRIYAPASPSTVPAPLGPVRSGPVIPPPPGSMTPRGRNVHLNATPASFHPPPHGAGTGTATPRARFHGLDQDDGEDQDEETRWNTQANRVFGGSPNRLSHPPLPIPPPGMKR</sequence>
<protein>
    <submittedName>
        <fullName evidence="3">Uncharacterized protein</fullName>
    </submittedName>
</protein>
<keyword evidence="4" id="KW-1185">Reference proteome</keyword>
<accession>A0A9P3PYW1</accession>
<feature type="compositionally biased region" description="Pro residues" evidence="2">
    <location>
        <begin position="513"/>
        <end position="526"/>
    </location>
</feature>
<evidence type="ECO:0000256" key="1">
    <source>
        <dbReference type="SAM" id="Coils"/>
    </source>
</evidence>
<dbReference type="EMBL" id="BRPK01000017">
    <property type="protein sequence ID" value="GLB44540.1"/>
    <property type="molecule type" value="Genomic_DNA"/>
</dbReference>
<evidence type="ECO:0000313" key="3">
    <source>
        <dbReference type="EMBL" id="GLB44540.1"/>
    </source>
</evidence>
<feature type="region of interest" description="Disordered" evidence="2">
    <location>
        <begin position="285"/>
        <end position="373"/>
    </location>
</feature>
<name>A0A9P3PYW1_LYOSH</name>
<feature type="region of interest" description="Disordered" evidence="2">
    <location>
        <begin position="45"/>
        <end position="67"/>
    </location>
</feature>
<dbReference type="OrthoDB" id="3069722at2759"/>
<feature type="compositionally biased region" description="Polar residues" evidence="2">
    <location>
        <begin position="825"/>
        <end position="868"/>
    </location>
</feature>
<reference evidence="3" key="1">
    <citation type="submission" date="2022-07" db="EMBL/GenBank/DDBJ databases">
        <title>The genome of Lyophyllum shimeji provides insight into the initial evolution of ectomycorrhizal fungal genome.</title>
        <authorList>
            <person name="Kobayashi Y."/>
            <person name="Shibata T."/>
            <person name="Hirakawa H."/>
            <person name="Shigenobu S."/>
            <person name="Nishiyama T."/>
            <person name="Yamada A."/>
            <person name="Hasebe M."/>
            <person name="Kawaguchi M."/>
        </authorList>
    </citation>
    <scope>NUCLEOTIDE SEQUENCE</scope>
    <source>
        <strain evidence="3">AT787</strain>
    </source>
</reference>
<feature type="region of interest" description="Disordered" evidence="2">
    <location>
        <begin position="983"/>
        <end position="1091"/>
    </location>
</feature>
<dbReference type="AlphaFoldDB" id="A0A9P3PYW1"/>
<feature type="compositionally biased region" description="Low complexity" evidence="2">
    <location>
        <begin position="498"/>
        <end position="512"/>
    </location>
</feature>
<feature type="compositionally biased region" description="Basic and acidic residues" evidence="2">
    <location>
        <begin position="347"/>
        <end position="373"/>
    </location>
</feature>
<feature type="region of interest" description="Disordered" evidence="2">
    <location>
        <begin position="386"/>
        <end position="968"/>
    </location>
</feature>
<feature type="compositionally biased region" description="Polar residues" evidence="2">
    <location>
        <begin position="472"/>
        <end position="482"/>
    </location>
</feature>
<evidence type="ECO:0000313" key="4">
    <source>
        <dbReference type="Proteomes" id="UP001063166"/>
    </source>
</evidence>